<feature type="compositionally biased region" description="Polar residues" evidence="1">
    <location>
        <begin position="70"/>
        <end position="85"/>
    </location>
</feature>
<accession>A0AA86VG23</accession>
<proteinExistence type="predicted"/>
<organism evidence="2 3">
    <name type="scientific">Sphenostylis stenocarpa</name>
    <dbReference type="NCBI Taxonomy" id="92480"/>
    <lineage>
        <taxon>Eukaryota</taxon>
        <taxon>Viridiplantae</taxon>
        <taxon>Streptophyta</taxon>
        <taxon>Embryophyta</taxon>
        <taxon>Tracheophyta</taxon>
        <taxon>Spermatophyta</taxon>
        <taxon>Magnoliopsida</taxon>
        <taxon>eudicotyledons</taxon>
        <taxon>Gunneridae</taxon>
        <taxon>Pentapetalae</taxon>
        <taxon>rosids</taxon>
        <taxon>fabids</taxon>
        <taxon>Fabales</taxon>
        <taxon>Fabaceae</taxon>
        <taxon>Papilionoideae</taxon>
        <taxon>50 kb inversion clade</taxon>
        <taxon>NPAAA clade</taxon>
        <taxon>indigoferoid/millettioid clade</taxon>
        <taxon>Phaseoleae</taxon>
        <taxon>Sphenostylis</taxon>
    </lineage>
</organism>
<reference evidence="2" key="1">
    <citation type="submission" date="2023-10" db="EMBL/GenBank/DDBJ databases">
        <authorList>
            <person name="Domelevo Entfellner J.-B."/>
        </authorList>
    </citation>
    <scope>NUCLEOTIDE SEQUENCE</scope>
</reference>
<evidence type="ECO:0000313" key="3">
    <source>
        <dbReference type="Proteomes" id="UP001189624"/>
    </source>
</evidence>
<name>A0AA86VG23_9FABA</name>
<feature type="compositionally biased region" description="Basic and acidic residues" evidence="1">
    <location>
        <begin position="1"/>
        <end position="11"/>
    </location>
</feature>
<dbReference type="AlphaFoldDB" id="A0AA86VG23"/>
<keyword evidence="3" id="KW-1185">Reference proteome</keyword>
<dbReference type="EMBL" id="OY731401">
    <property type="protein sequence ID" value="CAJ1949952.1"/>
    <property type="molecule type" value="Genomic_DNA"/>
</dbReference>
<feature type="region of interest" description="Disordered" evidence="1">
    <location>
        <begin position="1"/>
        <end position="85"/>
    </location>
</feature>
<evidence type="ECO:0000256" key="1">
    <source>
        <dbReference type="SAM" id="MobiDB-lite"/>
    </source>
</evidence>
<evidence type="ECO:0000313" key="2">
    <source>
        <dbReference type="EMBL" id="CAJ1949952.1"/>
    </source>
</evidence>
<dbReference type="Proteomes" id="UP001189624">
    <property type="component" value="Chromosome 4"/>
</dbReference>
<sequence>MWDPEYPHVSKSESGAPPVDETECDTYPSWTLPPRGTTLERPARDRCVNGPVGSTHCPHTPTFGARTHPHMTTSVGGPHLHQQTN</sequence>
<dbReference type="Gramene" id="rna-AYBTSS11_LOCUS13992">
    <property type="protein sequence ID" value="CAJ1949952.1"/>
    <property type="gene ID" value="gene-AYBTSS11_LOCUS13992"/>
</dbReference>
<protein>
    <submittedName>
        <fullName evidence="2">Uncharacterized protein</fullName>
    </submittedName>
</protein>
<gene>
    <name evidence="2" type="ORF">AYBTSS11_LOCUS13992</name>
</gene>